<organism evidence="6 7">
    <name type="scientific">Ancrocorticia populi</name>
    <dbReference type="NCBI Taxonomy" id="2175228"/>
    <lineage>
        <taxon>Bacteria</taxon>
        <taxon>Bacillati</taxon>
        <taxon>Actinomycetota</taxon>
        <taxon>Actinomycetes</taxon>
        <taxon>Actinomycetales</taxon>
        <taxon>Actinomycetaceae</taxon>
        <taxon>Ancrocorticia</taxon>
    </lineage>
</organism>
<feature type="chain" id="PRO_5039099328" evidence="4">
    <location>
        <begin position="39"/>
        <end position="556"/>
    </location>
</feature>
<dbReference type="GO" id="GO:1904680">
    <property type="term" value="F:peptide transmembrane transporter activity"/>
    <property type="evidence" value="ECO:0007669"/>
    <property type="project" value="TreeGrafter"/>
</dbReference>
<evidence type="ECO:0000313" key="7">
    <source>
        <dbReference type="Proteomes" id="UP000245283"/>
    </source>
</evidence>
<protein>
    <submittedName>
        <fullName evidence="6">Peptide ABC transporter</fullName>
    </submittedName>
</protein>
<comment type="caution">
    <text evidence="6">The sequence shown here is derived from an EMBL/GenBank/DDBJ whole genome shotgun (WGS) entry which is preliminary data.</text>
</comment>
<dbReference type="InterPro" id="IPR039424">
    <property type="entry name" value="SBP_5"/>
</dbReference>
<dbReference type="OrthoDB" id="7888869at2"/>
<dbReference type="Pfam" id="PF00496">
    <property type="entry name" value="SBP_bac_5"/>
    <property type="match status" value="1"/>
</dbReference>
<dbReference type="GO" id="GO:0015833">
    <property type="term" value="P:peptide transport"/>
    <property type="evidence" value="ECO:0007669"/>
    <property type="project" value="TreeGrafter"/>
</dbReference>
<name>A0A2V1K644_9ACTO</name>
<dbReference type="EMBL" id="QETB01000007">
    <property type="protein sequence ID" value="PWF24452.1"/>
    <property type="molecule type" value="Genomic_DNA"/>
</dbReference>
<dbReference type="Gene3D" id="3.10.105.10">
    <property type="entry name" value="Dipeptide-binding Protein, Domain 3"/>
    <property type="match status" value="1"/>
</dbReference>
<keyword evidence="3 4" id="KW-0732">Signal</keyword>
<dbReference type="SUPFAM" id="SSF53850">
    <property type="entry name" value="Periplasmic binding protein-like II"/>
    <property type="match status" value="1"/>
</dbReference>
<sequence>MIKENSVSTRGHIRRRIKAAGALVAAALVVAACGSSTASESTAEAQTSGGTVTWAVESEPTTLNPQLNGGAAAKHILRNAFDSYLFKNGDGEYEPWLASEYSQSEDGKTITLTLRDDVTFSNDEKLDADAVVANFDVLTSDDYGNSGQAGIASLESYRAVDDQTVEFTLAQPDALFLDYLSGLGSAPLAHASLESEKLESGGTEIYGTGPFVLDSWNQGQDIKFSKRDGYAWAPEELATQDGEAYLDSVTYQILAENSTRTGALSSNQVDAISGIPAVDVSLFDGQEGFVYEKGQAVGSPYSLYLNVSRPGLEEKDVREAIRQGIDLDALLDSVYHGQVDRAWSSISPGTPYYDESLENSVPYDVDNANDLLDNAGWDERDSQGYRVKDGERLTVRAVSAAPYVRDNRDILLQAIGASLKNDLDIEFVFEAVDLGTEEERAEANAYEVFDNSYNSSDPAASYDVLYSSDPARGYIARGKFDDSTIDDLLDKGRYTTDLEQREEVYTELQSYISEQAYQIPLYIPTDTVAHTDKVDGLVFDPSSGFVWSAYTVSVNN</sequence>
<feature type="signal peptide" evidence="4">
    <location>
        <begin position="1"/>
        <end position="38"/>
    </location>
</feature>
<feature type="domain" description="Solute-binding protein family 5" evidence="5">
    <location>
        <begin position="92"/>
        <end position="469"/>
    </location>
</feature>
<gene>
    <name evidence="6" type="ORF">DD236_11615</name>
</gene>
<keyword evidence="2" id="KW-0813">Transport</keyword>
<evidence type="ECO:0000313" key="6">
    <source>
        <dbReference type="EMBL" id="PWF24452.1"/>
    </source>
</evidence>
<dbReference type="PANTHER" id="PTHR30290:SF9">
    <property type="entry name" value="OLIGOPEPTIDE-BINDING PROTEIN APPA"/>
    <property type="match status" value="1"/>
</dbReference>
<accession>A0A2V1K644</accession>
<dbReference type="AlphaFoldDB" id="A0A2V1K644"/>
<dbReference type="GO" id="GO:0043190">
    <property type="term" value="C:ATP-binding cassette (ABC) transporter complex"/>
    <property type="evidence" value="ECO:0007669"/>
    <property type="project" value="InterPro"/>
</dbReference>
<dbReference type="RefSeq" id="WP_109094561.1">
    <property type="nucleotide sequence ID" value="NZ_QETB01000007.1"/>
</dbReference>
<dbReference type="GO" id="GO:0042597">
    <property type="term" value="C:periplasmic space"/>
    <property type="evidence" value="ECO:0007669"/>
    <property type="project" value="UniProtKB-ARBA"/>
</dbReference>
<dbReference type="Proteomes" id="UP000245283">
    <property type="component" value="Unassembled WGS sequence"/>
</dbReference>
<proteinExistence type="inferred from homology"/>
<dbReference type="InterPro" id="IPR000914">
    <property type="entry name" value="SBP_5_dom"/>
</dbReference>
<reference evidence="7" key="1">
    <citation type="submission" date="2018-05" db="EMBL/GenBank/DDBJ databases">
        <authorList>
            <person name="Li Y."/>
        </authorList>
    </citation>
    <scope>NUCLEOTIDE SEQUENCE [LARGE SCALE GENOMIC DNA]</scope>
    <source>
        <strain evidence="7">sk1b4</strain>
    </source>
</reference>
<dbReference type="PROSITE" id="PS51257">
    <property type="entry name" value="PROKAR_LIPOPROTEIN"/>
    <property type="match status" value="1"/>
</dbReference>
<dbReference type="Gene3D" id="3.40.190.10">
    <property type="entry name" value="Periplasmic binding protein-like II"/>
    <property type="match status" value="1"/>
</dbReference>
<comment type="similarity">
    <text evidence="1">Belongs to the bacterial solute-binding protein 5 family.</text>
</comment>
<evidence type="ECO:0000256" key="1">
    <source>
        <dbReference type="ARBA" id="ARBA00005695"/>
    </source>
</evidence>
<evidence type="ECO:0000259" key="5">
    <source>
        <dbReference type="Pfam" id="PF00496"/>
    </source>
</evidence>
<dbReference type="InterPro" id="IPR030678">
    <property type="entry name" value="Peptide/Ni-bd"/>
</dbReference>
<dbReference type="PIRSF" id="PIRSF002741">
    <property type="entry name" value="MppA"/>
    <property type="match status" value="1"/>
</dbReference>
<keyword evidence="7" id="KW-1185">Reference proteome</keyword>
<evidence type="ECO:0000256" key="2">
    <source>
        <dbReference type="ARBA" id="ARBA00022448"/>
    </source>
</evidence>
<evidence type="ECO:0000256" key="3">
    <source>
        <dbReference type="ARBA" id="ARBA00022729"/>
    </source>
</evidence>
<dbReference type="PANTHER" id="PTHR30290">
    <property type="entry name" value="PERIPLASMIC BINDING COMPONENT OF ABC TRANSPORTER"/>
    <property type="match status" value="1"/>
</dbReference>
<evidence type="ECO:0000256" key="4">
    <source>
        <dbReference type="SAM" id="SignalP"/>
    </source>
</evidence>